<dbReference type="SUPFAM" id="SSF56112">
    <property type="entry name" value="Protein kinase-like (PK-like)"/>
    <property type="match status" value="1"/>
</dbReference>
<dbReference type="Pfam" id="PF00069">
    <property type="entry name" value="Pkinase"/>
    <property type="match status" value="1"/>
</dbReference>
<dbReference type="Gene3D" id="1.10.510.10">
    <property type="entry name" value="Transferase(Phosphotransferase) domain 1"/>
    <property type="match status" value="1"/>
</dbReference>
<dbReference type="OrthoDB" id="1738954at2759"/>
<feature type="active site" description="Proton acceptor" evidence="6">
    <location>
        <position position="246"/>
    </location>
</feature>
<dbReference type="InterPro" id="IPR011009">
    <property type="entry name" value="Kinase-like_dom_sf"/>
</dbReference>
<name>A0A9W4TU46_9ASCO</name>
<gene>
    <name evidence="12" type="ORF">CANVERA_P1173</name>
</gene>
<dbReference type="PROSITE" id="PS00108">
    <property type="entry name" value="PROTEIN_KINASE_ST"/>
    <property type="match status" value="1"/>
</dbReference>
<dbReference type="InterPro" id="IPR000719">
    <property type="entry name" value="Prot_kinase_dom"/>
</dbReference>
<evidence type="ECO:0000256" key="6">
    <source>
        <dbReference type="PIRSR" id="PIRSR630616-1"/>
    </source>
</evidence>
<dbReference type="PROSITE" id="PS50011">
    <property type="entry name" value="PROTEIN_KINASE_DOM"/>
    <property type="match status" value="1"/>
</dbReference>
<dbReference type="InterPro" id="IPR017441">
    <property type="entry name" value="Protein_kinase_ATP_BS"/>
</dbReference>
<feature type="region of interest" description="Disordered" evidence="10">
    <location>
        <begin position="647"/>
        <end position="667"/>
    </location>
</feature>
<comment type="caution">
    <text evidence="12">The sequence shown here is derived from an EMBL/GenBank/DDBJ whole genome shotgun (WGS) entry which is preliminary data.</text>
</comment>
<dbReference type="InterPro" id="IPR030616">
    <property type="entry name" value="Aur-like"/>
</dbReference>
<feature type="binding site" evidence="7">
    <location>
        <position position="301"/>
    </location>
    <ligand>
        <name>ATP</name>
        <dbReference type="ChEBI" id="CHEBI:30616"/>
    </ligand>
</feature>
<feature type="compositionally biased region" description="Polar residues" evidence="10">
    <location>
        <begin position="652"/>
        <end position="667"/>
    </location>
</feature>
<keyword evidence="1" id="KW-0723">Serine/threonine-protein kinase</keyword>
<evidence type="ECO:0000256" key="7">
    <source>
        <dbReference type="PIRSR" id="PIRSR630616-2"/>
    </source>
</evidence>
<dbReference type="FunFam" id="3.30.200.20:FF:000042">
    <property type="entry name" value="Aurora kinase A"/>
    <property type="match status" value="1"/>
</dbReference>
<dbReference type="PANTHER" id="PTHR24350">
    <property type="entry name" value="SERINE/THREONINE-PROTEIN KINASE IAL-RELATED"/>
    <property type="match status" value="1"/>
</dbReference>
<keyword evidence="2" id="KW-0808">Transferase</keyword>
<proteinExistence type="predicted"/>
<evidence type="ECO:0000256" key="10">
    <source>
        <dbReference type="SAM" id="MobiDB-lite"/>
    </source>
</evidence>
<keyword evidence="4" id="KW-0418">Kinase</keyword>
<evidence type="ECO:0000256" key="2">
    <source>
        <dbReference type="ARBA" id="ARBA00022679"/>
    </source>
</evidence>
<keyword evidence="5 7" id="KW-0067">ATP-binding</keyword>
<feature type="region of interest" description="Disordered" evidence="10">
    <location>
        <begin position="55"/>
        <end position="98"/>
    </location>
</feature>
<evidence type="ECO:0000256" key="8">
    <source>
        <dbReference type="PIRSR" id="PIRSR630616-3"/>
    </source>
</evidence>
<evidence type="ECO:0000259" key="11">
    <source>
        <dbReference type="PROSITE" id="PS50011"/>
    </source>
</evidence>
<evidence type="ECO:0000256" key="1">
    <source>
        <dbReference type="ARBA" id="ARBA00022527"/>
    </source>
</evidence>
<evidence type="ECO:0000256" key="3">
    <source>
        <dbReference type="ARBA" id="ARBA00022741"/>
    </source>
</evidence>
<keyword evidence="3 7" id="KW-0547">Nucleotide-binding</keyword>
<evidence type="ECO:0000256" key="5">
    <source>
        <dbReference type="ARBA" id="ARBA00022840"/>
    </source>
</evidence>
<dbReference type="GO" id="GO:0030447">
    <property type="term" value="P:filamentous growth"/>
    <property type="evidence" value="ECO:0007669"/>
    <property type="project" value="UniProtKB-ARBA"/>
</dbReference>
<feature type="binding site" evidence="7">
    <location>
        <begin position="250"/>
        <end position="251"/>
    </location>
    <ligand>
        <name>ATP</name>
        <dbReference type="ChEBI" id="CHEBI:30616"/>
    </ligand>
</feature>
<organism evidence="12 13">
    <name type="scientific">Candida verbasci</name>
    <dbReference type="NCBI Taxonomy" id="1227364"/>
    <lineage>
        <taxon>Eukaryota</taxon>
        <taxon>Fungi</taxon>
        <taxon>Dikarya</taxon>
        <taxon>Ascomycota</taxon>
        <taxon>Saccharomycotina</taxon>
        <taxon>Pichiomycetes</taxon>
        <taxon>Debaryomycetaceae</taxon>
        <taxon>Candida/Lodderomyces clade</taxon>
        <taxon>Candida</taxon>
    </lineage>
</organism>
<dbReference type="GO" id="GO:0004674">
    <property type="term" value="F:protein serine/threonine kinase activity"/>
    <property type="evidence" value="ECO:0007669"/>
    <property type="project" value="UniProtKB-KW"/>
</dbReference>
<keyword evidence="13" id="KW-1185">Reference proteome</keyword>
<reference evidence="12" key="1">
    <citation type="submission" date="2022-12" db="EMBL/GenBank/DDBJ databases">
        <authorList>
            <person name="Brejova B."/>
        </authorList>
    </citation>
    <scope>NUCLEOTIDE SEQUENCE</scope>
</reference>
<evidence type="ECO:0000313" key="13">
    <source>
        <dbReference type="Proteomes" id="UP001152885"/>
    </source>
</evidence>
<evidence type="ECO:0000256" key="4">
    <source>
        <dbReference type="ARBA" id="ARBA00022777"/>
    </source>
</evidence>
<feature type="cross-link" description="Glycyl lysine isopeptide (Lys-Gly) (interchain with G-Cter in SUMO2)" evidence="8">
    <location>
        <position position="248"/>
    </location>
</feature>
<evidence type="ECO:0000313" key="12">
    <source>
        <dbReference type="EMBL" id="CAI5756655.1"/>
    </source>
</evidence>
<dbReference type="SMART" id="SM00220">
    <property type="entry name" value="S_TKc"/>
    <property type="match status" value="1"/>
</dbReference>
<sequence>MPIIQNFKKLFNQPSVPIPNTTTSTSYTTVESKVNKPNNTDELNNLSKIIQQSQISNSNPELSLNNSNESTTTSSNTTSTMNLASTTTTTTTTTTNSTNATRTSFSIETTSLNDLYPDLPSHYQLQCLLGEGAFSTVYKAIDIKNNNLPIAIKIIDKSNLNSKQYQNIINEINIMKKIRHKNLLKLISSIQTTNHTFLILEYCNGGEIFNKIIEYTYFSEDLSRHIFSQLLSAISSLHASNIVHRDIKPENLLFKKIPYMKRSKQEFKASLRKSDDATKLDEGEFKLGAGGGTIGIIKLADFGLAKQLKGQFSTPLKTPCGTAGYTAPEVITCNTSYKKSQNYYDKSVDVWSLGCFLYTMLCGFPPFYDEDSDVLTMKILNGDFVFLKPWWDEISDDVKDLITKMLEVNPEKRITIDEIYQHKWIKKGNQKEEVEEESDYFATENIQESSDSILQIPSFHNQPLNSPRANQIKKVFDNQAMYANPKLPKFTEPSSQFIEDIEEEAEEESPHYVKTPFPQINFKDVFKVKQPDDDDEEEDEGEFDDEFDEEISELDDEVHSLQLTPKLSTRRTSLNSNIFTSNFAKNLNFKDEDNEFNSNESSLNNSDNDTNNEIAEYQTRSSSIISGINGDYKFTMNLNDSNLLARRKSSTKGRNSTSATTTTAIKN</sequence>
<feature type="domain" description="Protein kinase" evidence="11">
    <location>
        <begin position="123"/>
        <end position="425"/>
    </location>
</feature>
<accession>A0A9W4TU46</accession>
<feature type="binding site" evidence="7 9">
    <location>
        <position position="153"/>
    </location>
    <ligand>
        <name>ATP</name>
        <dbReference type="ChEBI" id="CHEBI:30616"/>
    </ligand>
</feature>
<dbReference type="Proteomes" id="UP001152885">
    <property type="component" value="Unassembled WGS sequence"/>
</dbReference>
<evidence type="ECO:0000256" key="9">
    <source>
        <dbReference type="PROSITE-ProRule" id="PRU10141"/>
    </source>
</evidence>
<dbReference type="PROSITE" id="PS00107">
    <property type="entry name" value="PROTEIN_KINASE_ATP"/>
    <property type="match status" value="1"/>
</dbReference>
<dbReference type="EMBL" id="CANTUO010000001">
    <property type="protein sequence ID" value="CAI5756655.1"/>
    <property type="molecule type" value="Genomic_DNA"/>
</dbReference>
<protein>
    <recommendedName>
        <fullName evidence="11">Protein kinase domain-containing protein</fullName>
    </recommendedName>
</protein>
<dbReference type="InterPro" id="IPR008271">
    <property type="entry name" value="Ser/Thr_kinase_AS"/>
</dbReference>
<dbReference type="AlphaFoldDB" id="A0A9W4TU46"/>
<dbReference type="GO" id="GO:0005524">
    <property type="term" value="F:ATP binding"/>
    <property type="evidence" value="ECO:0007669"/>
    <property type="project" value="UniProtKB-UniRule"/>
</dbReference>